<dbReference type="GO" id="GO:0009307">
    <property type="term" value="P:DNA restriction-modification system"/>
    <property type="evidence" value="ECO:0007669"/>
    <property type="project" value="UniProtKB-KW"/>
</dbReference>
<evidence type="ECO:0000256" key="1">
    <source>
        <dbReference type="ARBA" id="ARBA00010203"/>
    </source>
</evidence>
<dbReference type="PROSITE" id="PS00093">
    <property type="entry name" value="N4_MTASE"/>
    <property type="match status" value="1"/>
</dbReference>
<evidence type="ECO:0000259" key="9">
    <source>
        <dbReference type="Pfam" id="PF01555"/>
    </source>
</evidence>
<dbReference type="GO" id="GO:0009007">
    <property type="term" value="F:site-specific DNA-methyltransferase (adenine-specific) activity"/>
    <property type="evidence" value="ECO:0007669"/>
    <property type="project" value="TreeGrafter"/>
</dbReference>
<evidence type="ECO:0000256" key="7">
    <source>
        <dbReference type="ARBA" id="ARBA00023125"/>
    </source>
</evidence>
<evidence type="ECO:0000256" key="2">
    <source>
        <dbReference type="ARBA" id="ARBA00012185"/>
    </source>
</evidence>
<evidence type="ECO:0000256" key="5">
    <source>
        <dbReference type="ARBA" id="ARBA00022691"/>
    </source>
</evidence>
<comment type="similarity">
    <text evidence="1">Belongs to the N(4)/N(6)-methyltransferase family. N(4) subfamily.</text>
</comment>
<dbReference type="InterPro" id="IPR001091">
    <property type="entry name" value="RM_Methyltransferase"/>
</dbReference>
<keyword evidence="5" id="KW-0949">S-adenosyl-L-methionine</keyword>
<evidence type="ECO:0000256" key="4">
    <source>
        <dbReference type="ARBA" id="ARBA00022679"/>
    </source>
</evidence>
<keyword evidence="6" id="KW-0680">Restriction system</keyword>
<evidence type="ECO:0000313" key="10">
    <source>
        <dbReference type="EMBL" id="QHT99285.1"/>
    </source>
</evidence>
<dbReference type="PANTHER" id="PTHR13370:SF3">
    <property type="entry name" value="TRNA (GUANINE(10)-N2)-METHYLTRANSFERASE HOMOLOG"/>
    <property type="match status" value="1"/>
</dbReference>
<dbReference type="AlphaFoldDB" id="A0A6C0J3L8"/>
<dbReference type="PANTHER" id="PTHR13370">
    <property type="entry name" value="RNA METHYLASE-RELATED"/>
    <property type="match status" value="1"/>
</dbReference>
<reference evidence="10" key="1">
    <citation type="journal article" date="2020" name="Nature">
        <title>Giant virus diversity and host interactions through global metagenomics.</title>
        <authorList>
            <person name="Schulz F."/>
            <person name="Roux S."/>
            <person name="Paez-Espino D."/>
            <person name="Jungbluth S."/>
            <person name="Walsh D.A."/>
            <person name="Denef V.J."/>
            <person name="McMahon K.D."/>
            <person name="Konstantinidis K.T."/>
            <person name="Eloe-Fadrosh E.A."/>
            <person name="Kyrpides N.C."/>
            <person name="Woyke T."/>
        </authorList>
    </citation>
    <scope>NUCLEOTIDE SEQUENCE</scope>
    <source>
        <strain evidence="10">GVMAG-M-3300025699-48</strain>
    </source>
</reference>
<dbReference type="EMBL" id="MN740306">
    <property type="protein sequence ID" value="QHT99285.1"/>
    <property type="molecule type" value="Genomic_DNA"/>
</dbReference>
<dbReference type="EC" id="2.1.1.113" evidence="2"/>
<dbReference type="InterPro" id="IPR029063">
    <property type="entry name" value="SAM-dependent_MTases_sf"/>
</dbReference>
<dbReference type="InterPro" id="IPR017985">
    <property type="entry name" value="MeTrfase_CN4_CS"/>
</dbReference>
<protein>
    <recommendedName>
        <fullName evidence="2">site-specific DNA-methyltransferase (cytosine-N(4)-specific)</fullName>
        <ecNumber evidence="2">2.1.1.113</ecNumber>
    </recommendedName>
</protein>
<dbReference type="PRINTS" id="PR00508">
    <property type="entry name" value="S21N4MTFRASE"/>
</dbReference>
<keyword evidence="3" id="KW-0489">Methyltransferase</keyword>
<evidence type="ECO:0000256" key="6">
    <source>
        <dbReference type="ARBA" id="ARBA00022747"/>
    </source>
</evidence>
<keyword evidence="7" id="KW-0238">DNA-binding</keyword>
<keyword evidence="4" id="KW-0808">Transferase</keyword>
<comment type="catalytic activity">
    <reaction evidence="8">
        <text>a 2'-deoxycytidine in DNA + S-adenosyl-L-methionine = an N(4)-methyl-2'-deoxycytidine in DNA + S-adenosyl-L-homocysteine + H(+)</text>
        <dbReference type="Rhea" id="RHEA:16857"/>
        <dbReference type="Rhea" id="RHEA-COMP:11369"/>
        <dbReference type="Rhea" id="RHEA-COMP:13674"/>
        <dbReference type="ChEBI" id="CHEBI:15378"/>
        <dbReference type="ChEBI" id="CHEBI:57856"/>
        <dbReference type="ChEBI" id="CHEBI:59789"/>
        <dbReference type="ChEBI" id="CHEBI:85452"/>
        <dbReference type="ChEBI" id="CHEBI:137933"/>
        <dbReference type="EC" id="2.1.1.113"/>
    </reaction>
</comment>
<dbReference type="GO" id="GO:0005737">
    <property type="term" value="C:cytoplasm"/>
    <property type="evidence" value="ECO:0007669"/>
    <property type="project" value="TreeGrafter"/>
</dbReference>
<feature type="domain" description="DNA methylase N-4/N-6" evidence="9">
    <location>
        <begin position="66"/>
        <end position="292"/>
    </location>
</feature>
<dbReference type="Pfam" id="PF01555">
    <property type="entry name" value="N6_N4_Mtase"/>
    <property type="match status" value="1"/>
</dbReference>
<evidence type="ECO:0000256" key="8">
    <source>
        <dbReference type="ARBA" id="ARBA00049120"/>
    </source>
</evidence>
<proteinExistence type="inferred from homology"/>
<name>A0A6C0J3L8_9ZZZZ</name>
<dbReference type="GO" id="GO:0032259">
    <property type="term" value="P:methylation"/>
    <property type="evidence" value="ECO:0007669"/>
    <property type="project" value="UniProtKB-KW"/>
</dbReference>
<dbReference type="Gene3D" id="3.40.50.150">
    <property type="entry name" value="Vaccinia Virus protein VP39"/>
    <property type="match status" value="1"/>
</dbReference>
<dbReference type="GO" id="GO:0003677">
    <property type="term" value="F:DNA binding"/>
    <property type="evidence" value="ECO:0007669"/>
    <property type="project" value="UniProtKB-KW"/>
</dbReference>
<dbReference type="GO" id="GO:0015667">
    <property type="term" value="F:site-specific DNA-methyltransferase (cytosine-N4-specific) activity"/>
    <property type="evidence" value="ECO:0007669"/>
    <property type="project" value="UniProtKB-EC"/>
</dbReference>
<evidence type="ECO:0000256" key="3">
    <source>
        <dbReference type="ARBA" id="ARBA00022603"/>
    </source>
</evidence>
<dbReference type="GO" id="GO:0008170">
    <property type="term" value="F:N-methyltransferase activity"/>
    <property type="evidence" value="ECO:0007669"/>
    <property type="project" value="InterPro"/>
</dbReference>
<accession>A0A6C0J3L8</accession>
<dbReference type="SUPFAM" id="SSF53335">
    <property type="entry name" value="S-adenosyl-L-methionine-dependent methyltransferases"/>
    <property type="match status" value="1"/>
</dbReference>
<sequence length="366" mass="42508">MRVINTMSKSNSEKLILNNSFHKKESITDNISVLTMNEYYNDGINKIYHNDCLFGLDRLIENKEEIELTVTSPPYFNVKDYVIYENYQKYLGFLEQIFTKILTLTKPGRLCCVNISNILIVRENRNSESKRIPLSFHFVSLMEKVGWEFLEDIVWLKPEGAAKNRNGGFYQHRQPVAYKPNVVNEYIFVFKKPSKGLIDQVVRSYNSLDALNSKVTGNYERSNVWMINPKTRSKHPAPYPIELTDKLISYYSFVGDTVLDPFFGSGTTSLSSMKYNRKSIGFEIHTEYIDMFVSELKKVKPNTLHDKLTLDVDHLKNITKEECIKVLMKNPKQMLFDIIKDTGSNIKNTVSKENMVDYIYNNIVIC</sequence>
<dbReference type="InterPro" id="IPR002941">
    <property type="entry name" value="DNA_methylase_N4/N6"/>
</dbReference>
<organism evidence="10">
    <name type="scientific">viral metagenome</name>
    <dbReference type="NCBI Taxonomy" id="1070528"/>
    <lineage>
        <taxon>unclassified sequences</taxon>
        <taxon>metagenomes</taxon>
        <taxon>organismal metagenomes</taxon>
    </lineage>
</organism>